<feature type="region of interest" description="Disordered" evidence="1">
    <location>
        <begin position="79"/>
        <end position="101"/>
    </location>
</feature>
<reference evidence="2" key="1">
    <citation type="submission" date="2020-03" db="EMBL/GenBank/DDBJ databases">
        <authorList>
            <person name="Weist P."/>
        </authorList>
    </citation>
    <scope>NUCLEOTIDE SEQUENCE</scope>
</reference>
<accession>A0A9N7VD52</accession>
<dbReference type="Proteomes" id="UP001153269">
    <property type="component" value="Unassembled WGS sequence"/>
</dbReference>
<evidence type="ECO:0000313" key="2">
    <source>
        <dbReference type="EMBL" id="CAB1446222.1"/>
    </source>
</evidence>
<proteinExistence type="predicted"/>
<evidence type="ECO:0000256" key="1">
    <source>
        <dbReference type="SAM" id="MobiDB-lite"/>
    </source>
</evidence>
<organism evidence="2 3">
    <name type="scientific">Pleuronectes platessa</name>
    <name type="common">European plaice</name>
    <dbReference type="NCBI Taxonomy" id="8262"/>
    <lineage>
        <taxon>Eukaryota</taxon>
        <taxon>Metazoa</taxon>
        <taxon>Chordata</taxon>
        <taxon>Craniata</taxon>
        <taxon>Vertebrata</taxon>
        <taxon>Euteleostomi</taxon>
        <taxon>Actinopterygii</taxon>
        <taxon>Neopterygii</taxon>
        <taxon>Teleostei</taxon>
        <taxon>Neoteleostei</taxon>
        <taxon>Acanthomorphata</taxon>
        <taxon>Carangaria</taxon>
        <taxon>Pleuronectiformes</taxon>
        <taxon>Pleuronectoidei</taxon>
        <taxon>Pleuronectidae</taxon>
        <taxon>Pleuronectes</taxon>
    </lineage>
</organism>
<dbReference type="EMBL" id="CADEAL010003909">
    <property type="protein sequence ID" value="CAB1446222.1"/>
    <property type="molecule type" value="Genomic_DNA"/>
</dbReference>
<dbReference type="AlphaFoldDB" id="A0A9N7VD52"/>
<keyword evidence="3" id="KW-1185">Reference proteome</keyword>
<gene>
    <name evidence="2" type="ORF">PLEPLA_LOCUS33960</name>
</gene>
<comment type="caution">
    <text evidence="2">The sequence shown here is derived from an EMBL/GenBank/DDBJ whole genome shotgun (WGS) entry which is preliminary data.</text>
</comment>
<name>A0A9N7VD52_PLEPL</name>
<sequence length="177" mass="19481">MKTSCFVALRLRSWIFISFGNLLFLLPPVTVLAGSSQESEPWRGTAPRSSDTQPLLQNAFTPVQPVSLQIQYDTNMTENYVHRRRRSSSSGSDDAEHSELPRNLLTTSHLSTLRDLLSDKKISVRLGLRVSLSGPSELLDPQFLLSLSKQPGLYNTGGKPGVFTMRIVGIKKAAAAP</sequence>
<protein>
    <submittedName>
        <fullName evidence="2">Uncharacterized protein</fullName>
    </submittedName>
</protein>
<evidence type="ECO:0000313" key="3">
    <source>
        <dbReference type="Proteomes" id="UP001153269"/>
    </source>
</evidence>